<dbReference type="KEGG" id="sus:Acid_6890"/>
<feature type="signal peptide" evidence="1">
    <location>
        <begin position="1"/>
        <end position="29"/>
    </location>
</feature>
<feature type="domain" description="Bacterial repeat" evidence="2">
    <location>
        <begin position="361"/>
        <end position="425"/>
    </location>
</feature>
<accession>Q01RB6</accession>
<dbReference type="EMBL" id="CP000473">
    <property type="protein sequence ID" value="ABJ87804.1"/>
    <property type="molecule type" value="Genomic_DNA"/>
</dbReference>
<name>Q01RB6_SOLUE</name>
<evidence type="ECO:0000259" key="2">
    <source>
        <dbReference type="Pfam" id="PF18998"/>
    </source>
</evidence>
<dbReference type="OrthoDB" id="259335at2"/>
<sequence length="508" mass="52680" precursor="true">MELRLRNITSAGIAFRTGFLLLSMVAARAQAPMVVGYPANFDTFNNTGAPIYGFEIEADGIQPSDVTRVFPSNFPVPAGSPCVIRYCSGTVTPFPGGVYIRWMSPWDSAAQQFTISTPVYNGTVANGESCWTGGLGTRYPTAGCEHFGISTLKNPTNIIYRWLVPDPNNPGNLMYYAGGGTPIPGAPAAPPYVPLPQPVINVIPPVKLGAQPVVDFQIPAPPPPAPVQFGPAQWVKVYKLELPNQVDLNDLLGGNPAVPEAPQPAEMEWKLLQYNPHSANSGVLHNQAQLGNGSHAVVRRYEHYQYTGTFDPLTHEALCADPTCSAPGPGELGAIIGAQNAAANLETPSISVTKIGSGNVNGAGGAINCGVTCSANLTAGASESLTATPPSNGVFNGWTGACTGSQQTCAFTAQGAMTTTARFTTVYTLSIGRGGNGSVSGTPNGEFGTFINCGSSCSAKIQQGTTVTLTATPAAGLNFIGWSGSCSGLAPTCSVTVNADTKVQATFK</sequence>
<dbReference type="STRING" id="234267.Acid_6890"/>
<evidence type="ECO:0000313" key="3">
    <source>
        <dbReference type="EMBL" id="ABJ87804.1"/>
    </source>
</evidence>
<gene>
    <name evidence="3" type="ordered locus">Acid_6890</name>
</gene>
<feature type="domain" description="Bacterial repeat" evidence="2">
    <location>
        <begin position="454"/>
        <end position="508"/>
    </location>
</feature>
<dbReference type="AlphaFoldDB" id="Q01RB6"/>
<reference evidence="3" key="1">
    <citation type="submission" date="2006-10" db="EMBL/GenBank/DDBJ databases">
        <title>Complete sequence of Solibacter usitatus Ellin6076.</title>
        <authorList>
            <consortium name="US DOE Joint Genome Institute"/>
            <person name="Copeland A."/>
            <person name="Lucas S."/>
            <person name="Lapidus A."/>
            <person name="Barry K."/>
            <person name="Detter J.C."/>
            <person name="Glavina del Rio T."/>
            <person name="Hammon N."/>
            <person name="Israni S."/>
            <person name="Dalin E."/>
            <person name="Tice H."/>
            <person name="Pitluck S."/>
            <person name="Thompson L.S."/>
            <person name="Brettin T."/>
            <person name="Bruce D."/>
            <person name="Han C."/>
            <person name="Tapia R."/>
            <person name="Gilna P."/>
            <person name="Schmutz J."/>
            <person name="Larimer F."/>
            <person name="Land M."/>
            <person name="Hauser L."/>
            <person name="Kyrpides N."/>
            <person name="Mikhailova N."/>
            <person name="Janssen P.H."/>
            <person name="Kuske C.R."/>
            <person name="Richardson P."/>
        </authorList>
    </citation>
    <scope>NUCLEOTIDE SEQUENCE</scope>
    <source>
        <strain evidence="3">Ellin6076</strain>
    </source>
</reference>
<keyword evidence="1" id="KW-0732">Signal</keyword>
<dbReference type="InParanoid" id="Q01RB6"/>
<protein>
    <recommendedName>
        <fullName evidence="2">Bacterial repeat domain-containing protein</fullName>
    </recommendedName>
</protein>
<dbReference type="HOGENOM" id="CLU_536256_0_0_0"/>
<proteinExistence type="predicted"/>
<dbReference type="eggNOG" id="COG3266">
    <property type="taxonomic scope" value="Bacteria"/>
</dbReference>
<organism evidence="3">
    <name type="scientific">Solibacter usitatus (strain Ellin6076)</name>
    <dbReference type="NCBI Taxonomy" id="234267"/>
    <lineage>
        <taxon>Bacteria</taxon>
        <taxon>Pseudomonadati</taxon>
        <taxon>Acidobacteriota</taxon>
        <taxon>Terriglobia</taxon>
        <taxon>Bryobacterales</taxon>
        <taxon>Solibacteraceae</taxon>
        <taxon>Candidatus Solibacter</taxon>
    </lineage>
</organism>
<evidence type="ECO:0000256" key="1">
    <source>
        <dbReference type="SAM" id="SignalP"/>
    </source>
</evidence>
<feature type="chain" id="PRO_5004162518" description="Bacterial repeat domain-containing protein" evidence="1">
    <location>
        <begin position="30"/>
        <end position="508"/>
    </location>
</feature>
<dbReference type="Pfam" id="PF18998">
    <property type="entry name" value="Flg_new_2"/>
    <property type="match status" value="2"/>
</dbReference>
<dbReference type="InterPro" id="IPR044060">
    <property type="entry name" value="Bacterial_rp_domain"/>
</dbReference>